<dbReference type="PANTHER" id="PTHR30561:SF1">
    <property type="entry name" value="MULTIDRUG TRANSPORTER EMRE"/>
    <property type="match status" value="1"/>
</dbReference>
<comment type="subcellular location">
    <subcellularLocation>
        <location evidence="1 8">Cell membrane</location>
        <topology evidence="1 8">Multi-pass membrane protein</topology>
    </subcellularLocation>
</comment>
<feature type="transmembrane region" description="Helical" evidence="9">
    <location>
        <begin position="34"/>
        <end position="52"/>
    </location>
</feature>
<keyword evidence="3" id="KW-1003">Cell membrane</keyword>
<dbReference type="InterPro" id="IPR045324">
    <property type="entry name" value="Small_multidrug_res"/>
</dbReference>
<evidence type="ECO:0000256" key="5">
    <source>
        <dbReference type="ARBA" id="ARBA00022989"/>
    </source>
</evidence>
<comment type="caution">
    <text evidence="10">The sequence shown here is derived from an EMBL/GenBank/DDBJ whole genome shotgun (WGS) entry which is preliminary data.</text>
</comment>
<feature type="transmembrane region" description="Helical" evidence="9">
    <location>
        <begin position="59"/>
        <end position="80"/>
    </location>
</feature>
<evidence type="ECO:0000256" key="3">
    <source>
        <dbReference type="ARBA" id="ARBA00022475"/>
    </source>
</evidence>
<name>A0ABW3IRJ3_9RHOB</name>
<keyword evidence="5 9" id="KW-1133">Transmembrane helix</keyword>
<keyword evidence="2" id="KW-0813">Transport</keyword>
<evidence type="ECO:0000256" key="9">
    <source>
        <dbReference type="SAM" id="Phobius"/>
    </source>
</evidence>
<feature type="transmembrane region" description="Helical" evidence="9">
    <location>
        <begin position="86"/>
        <end position="105"/>
    </location>
</feature>
<dbReference type="InterPro" id="IPR000390">
    <property type="entry name" value="Small_drug/metabolite_transptr"/>
</dbReference>
<evidence type="ECO:0000256" key="7">
    <source>
        <dbReference type="ARBA" id="ARBA00038032"/>
    </source>
</evidence>
<protein>
    <submittedName>
        <fullName evidence="10">DMT family transporter</fullName>
    </submittedName>
</protein>
<dbReference type="EMBL" id="JBHTJT010000030">
    <property type="protein sequence ID" value="MFD0980700.1"/>
    <property type="molecule type" value="Genomic_DNA"/>
</dbReference>
<dbReference type="SUPFAM" id="SSF103481">
    <property type="entry name" value="Multidrug resistance efflux transporter EmrE"/>
    <property type="match status" value="1"/>
</dbReference>
<accession>A0ABW3IRJ3</accession>
<evidence type="ECO:0000313" key="11">
    <source>
        <dbReference type="Proteomes" id="UP001597108"/>
    </source>
</evidence>
<keyword evidence="11" id="KW-1185">Reference proteome</keyword>
<organism evidence="10 11">
    <name type="scientific">Tropicimonas aquimaris</name>
    <dbReference type="NCBI Taxonomy" id="914152"/>
    <lineage>
        <taxon>Bacteria</taxon>
        <taxon>Pseudomonadati</taxon>
        <taxon>Pseudomonadota</taxon>
        <taxon>Alphaproteobacteria</taxon>
        <taxon>Rhodobacterales</taxon>
        <taxon>Roseobacteraceae</taxon>
        <taxon>Tropicimonas</taxon>
    </lineage>
</organism>
<evidence type="ECO:0000256" key="1">
    <source>
        <dbReference type="ARBA" id="ARBA00004651"/>
    </source>
</evidence>
<evidence type="ECO:0000256" key="8">
    <source>
        <dbReference type="RuleBase" id="RU003942"/>
    </source>
</evidence>
<reference evidence="11" key="1">
    <citation type="journal article" date="2019" name="Int. J. Syst. Evol. Microbiol.">
        <title>The Global Catalogue of Microorganisms (GCM) 10K type strain sequencing project: providing services to taxonomists for standard genome sequencing and annotation.</title>
        <authorList>
            <consortium name="The Broad Institute Genomics Platform"/>
            <consortium name="The Broad Institute Genome Sequencing Center for Infectious Disease"/>
            <person name="Wu L."/>
            <person name="Ma J."/>
        </authorList>
    </citation>
    <scope>NUCLEOTIDE SEQUENCE [LARGE SCALE GENOMIC DNA]</scope>
    <source>
        <strain evidence="11">CCUG 60524</strain>
    </source>
</reference>
<evidence type="ECO:0000313" key="10">
    <source>
        <dbReference type="EMBL" id="MFD0980700.1"/>
    </source>
</evidence>
<evidence type="ECO:0000256" key="2">
    <source>
        <dbReference type="ARBA" id="ARBA00022448"/>
    </source>
</evidence>
<evidence type="ECO:0000256" key="6">
    <source>
        <dbReference type="ARBA" id="ARBA00023136"/>
    </source>
</evidence>
<dbReference type="Proteomes" id="UP001597108">
    <property type="component" value="Unassembled WGS sequence"/>
</dbReference>
<dbReference type="RefSeq" id="WP_386075244.1">
    <property type="nucleotide sequence ID" value="NZ_JBHTJT010000030.1"/>
</dbReference>
<comment type="similarity">
    <text evidence="7 8">Belongs to the drug/metabolite transporter (DMT) superfamily. Small multidrug resistance (SMR) (TC 2.A.7.1) family.</text>
</comment>
<dbReference type="Gene3D" id="1.10.3730.20">
    <property type="match status" value="1"/>
</dbReference>
<sequence>MPTHVVALIGAILTEVVGTTALHSSQQMTRLGPTLVMALAYAVSIYLLSLAMKAIPVGVAYAIWSGLGMVLITLIGFKVFGQKLDAAAMIGLALIVSGVVVIQLFSSAGSH</sequence>
<proteinExistence type="inferred from homology"/>
<keyword evidence="6 9" id="KW-0472">Membrane</keyword>
<dbReference type="InterPro" id="IPR037185">
    <property type="entry name" value="EmrE-like"/>
</dbReference>
<gene>
    <name evidence="10" type="ORF">ACFQ2S_13690</name>
</gene>
<keyword evidence="4 8" id="KW-0812">Transmembrane</keyword>
<evidence type="ECO:0000256" key="4">
    <source>
        <dbReference type="ARBA" id="ARBA00022692"/>
    </source>
</evidence>
<dbReference type="PANTHER" id="PTHR30561">
    <property type="entry name" value="SMR FAMILY PROTON-DEPENDENT DRUG EFFLUX TRANSPORTER SUGE"/>
    <property type="match status" value="1"/>
</dbReference>
<dbReference type="Pfam" id="PF00893">
    <property type="entry name" value="Multi_Drug_Res"/>
    <property type="match status" value="1"/>
</dbReference>